<reference evidence="2" key="1">
    <citation type="submission" date="2014-09" db="EMBL/GenBank/DDBJ databases">
        <authorList>
            <person name="Magalhaes I.L.F."/>
            <person name="Oliveira U."/>
            <person name="Santos F.R."/>
            <person name="Vidigal T.H.D.A."/>
            <person name="Brescovit A.D."/>
            <person name="Santos A.J."/>
        </authorList>
    </citation>
    <scope>NUCLEOTIDE SEQUENCE</scope>
    <source>
        <tissue evidence="2">Shoot tissue taken approximately 20 cm above the soil surface</tissue>
    </source>
</reference>
<protein>
    <submittedName>
        <fullName evidence="2">Uncharacterized protein</fullName>
    </submittedName>
</protein>
<feature type="compositionally biased region" description="Polar residues" evidence="1">
    <location>
        <begin position="39"/>
        <end position="69"/>
    </location>
</feature>
<dbReference type="EMBL" id="GBRH01163056">
    <property type="protein sequence ID" value="JAE34840.1"/>
    <property type="molecule type" value="Transcribed_RNA"/>
</dbReference>
<feature type="region of interest" description="Disordered" evidence="1">
    <location>
        <begin position="1"/>
        <end position="90"/>
    </location>
</feature>
<organism evidence="2">
    <name type="scientific">Arundo donax</name>
    <name type="common">Giant reed</name>
    <name type="synonym">Donax arundinaceus</name>
    <dbReference type="NCBI Taxonomy" id="35708"/>
    <lineage>
        <taxon>Eukaryota</taxon>
        <taxon>Viridiplantae</taxon>
        <taxon>Streptophyta</taxon>
        <taxon>Embryophyta</taxon>
        <taxon>Tracheophyta</taxon>
        <taxon>Spermatophyta</taxon>
        <taxon>Magnoliopsida</taxon>
        <taxon>Liliopsida</taxon>
        <taxon>Poales</taxon>
        <taxon>Poaceae</taxon>
        <taxon>PACMAD clade</taxon>
        <taxon>Arundinoideae</taxon>
        <taxon>Arundineae</taxon>
        <taxon>Arundo</taxon>
    </lineage>
</organism>
<evidence type="ECO:0000256" key="1">
    <source>
        <dbReference type="SAM" id="MobiDB-lite"/>
    </source>
</evidence>
<dbReference type="AlphaFoldDB" id="A0A0A9HCD4"/>
<reference evidence="2" key="2">
    <citation type="journal article" date="2015" name="Data Brief">
        <title>Shoot transcriptome of the giant reed, Arundo donax.</title>
        <authorList>
            <person name="Barrero R.A."/>
            <person name="Guerrero F.D."/>
            <person name="Moolhuijzen P."/>
            <person name="Goolsby J.A."/>
            <person name="Tidwell J."/>
            <person name="Bellgard S.E."/>
            <person name="Bellgard M.I."/>
        </authorList>
    </citation>
    <scope>NUCLEOTIDE SEQUENCE</scope>
    <source>
        <tissue evidence="2">Shoot tissue taken approximately 20 cm above the soil surface</tissue>
    </source>
</reference>
<sequence>MTRWSKREVAPPPPTPQATRSAVAPWWGMPPPPGVSFSAGRQSGESLGHSSSAGWWTAPSPHTSSNFTGSGAVWGAPTYSKDGMSYDSFG</sequence>
<evidence type="ECO:0000313" key="2">
    <source>
        <dbReference type="EMBL" id="JAE34840.1"/>
    </source>
</evidence>
<accession>A0A0A9HCD4</accession>
<name>A0A0A9HCD4_ARUDO</name>
<proteinExistence type="predicted"/>